<evidence type="ECO:0000256" key="1">
    <source>
        <dbReference type="SAM" id="MobiDB-lite"/>
    </source>
</evidence>
<feature type="region of interest" description="Disordered" evidence="1">
    <location>
        <begin position="99"/>
        <end position="186"/>
    </location>
</feature>
<feature type="compositionally biased region" description="Basic residues" evidence="1">
    <location>
        <begin position="99"/>
        <end position="108"/>
    </location>
</feature>
<dbReference type="AlphaFoldDB" id="C0PAA3"/>
<evidence type="ECO:0000313" key="2">
    <source>
        <dbReference type="EMBL" id="ACN31098.1"/>
    </source>
</evidence>
<reference evidence="2" key="1">
    <citation type="journal article" date="2009" name="PLoS Genet.">
        <title>Sequencing, mapping, and analysis of 27,455 maize full-length cDNAs.</title>
        <authorList>
            <person name="Soderlund C."/>
            <person name="Descour A."/>
            <person name="Kudrna D."/>
            <person name="Bomhoff M."/>
            <person name="Boyd L."/>
            <person name="Currie J."/>
            <person name="Angelova A."/>
            <person name="Collura K."/>
            <person name="Wissotski M."/>
            <person name="Ashley E."/>
            <person name="Morrow D."/>
            <person name="Fernandes J."/>
            <person name="Walbot V."/>
            <person name="Yu Y."/>
        </authorList>
    </citation>
    <scope>NUCLEOTIDE SEQUENCE</scope>
    <source>
        <strain evidence="2">B73</strain>
    </source>
</reference>
<feature type="compositionally biased region" description="Basic and acidic residues" evidence="1">
    <location>
        <begin position="109"/>
        <end position="118"/>
    </location>
</feature>
<reference evidence="2" key="2">
    <citation type="submission" date="2012-06" db="EMBL/GenBank/DDBJ databases">
        <authorList>
            <person name="Yu Y."/>
            <person name="Currie J."/>
            <person name="Lomeli R."/>
            <person name="Angelova A."/>
            <person name="Collura K."/>
            <person name="Wissotski M."/>
            <person name="Campos D."/>
            <person name="Kudrna D."/>
            <person name="Golser W."/>
            <person name="Ashely E."/>
            <person name="Descour A."/>
            <person name="Fernandes J."/>
            <person name="Soderlund C."/>
            <person name="Walbot V."/>
        </authorList>
    </citation>
    <scope>NUCLEOTIDE SEQUENCE</scope>
    <source>
        <strain evidence="2">B73</strain>
    </source>
</reference>
<dbReference type="EMBL" id="BT065222">
    <property type="protein sequence ID" value="ACN31098.1"/>
    <property type="molecule type" value="mRNA"/>
</dbReference>
<protein>
    <submittedName>
        <fullName evidence="2">Uncharacterized protein</fullName>
    </submittedName>
</protein>
<feature type="compositionally biased region" description="Basic residues" evidence="1">
    <location>
        <begin position="173"/>
        <end position="186"/>
    </location>
</feature>
<organism evidence="2">
    <name type="scientific">Zea mays</name>
    <name type="common">Maize</name>
    <dbReference type="NCBI Taxonomy" id="4577"/>
    <lineage>
        <taxon>Eukaryota</taxon>
        <taxon>Viridiplantae</taxon>
        <taxon>Streptophyta</taxon>
        <taxon>Embryophyta</taxon>
        <taxon>Tracheophyta</taxon>
        <taxon>Spermatophyta</taxon>
        <taxon>Magnoliopsida</taxon>
        <taxon>Liliopsida</taxon>
        <taxon>Poales</taxon>
        <taxon>Poaceae</taxon>
        <taxon>PACMAD clade</taxon>
        <taxon>Panicoideae</taxon>
        <taxon>Andropogonodae</taxon>
        <taxon>Andropogoneae</taxon>
        <taxon>Tripsacinae</taxon>
        <taxon>Zea</taxon>
    </lineage>
</organism>
<accession>C0PAA3</accession>
<proteinExistence type="evidence at transcript level"/>
<sequence length="186" mass="20855">MEGHTERAAHSRGATRPGWVFTGSLELRVAEQRRLVGGEGHVGAAERARGALVPEPGLEAGAVEEVAAGEAVHHGPRPEPGQAHAAVVAAAAAVRLARRRRRRQHLVQRRPEGPEEPLRQAGRRRRQSVPAVVPGRQRGLQVQEHQRRPHQPRQRRDRDHRVVHQVPQQAVPRLRHARDPHRRRRG</sequence>
<name>C0PAA3_MAIZE</name>